<feature type="domain" description="Sugar 3,4-ketoisomerase QdtA cupin" evidence="1">
    <location>
        <begin position="4"/>
        <end position="126"/>
    </location>
</feature>
<evidence type="ECO:0000259" key="1">
    <source>
        <dbReference type="Pfam" id="PF05523"/>
    </source>
</evidence>
<organism evidence="2 3">
    <name type="scientific">Sphingobacterium humi</name>
    <dbReference type="NCBI Taxonomy" id="1796905"/>
    <lineage>
        <taxon>Bacteria</taxon>
        <taxon>Pseudomonadati</taxon>
        <taxon>Bacteroidota</taxon>
        <taxon>Sphingobacteriia</taxon>
        <taxon>Sphingobacteriales</taxon>
        <taxon>Sphingobacteriaceae</taxon>
        <taxon>Sphingobacterium</taxon>
    </lineage>
</organism>
<dbReference type="RefSeq" id="WP_160370369.1">
    <property type="nucleotide sequence ID" value="NZ_WSQA01000014.1"/>
</dbReference>
<accession>A0A6N8L7E3</accession>
<dbReference type="Pfam" id="PF05523">
    <property type="entry name" value="FdtA"/>
    <property type="match status" value="1"/>
</dbReference>
<comment type="caution">
    <text evidence="2">The sequence shown here is derived from an EMBL/GenBank/DDBJ whole genome shotgun (WGS) entry which is preliminary data.</text>
</comment>
<gene>
    <name evidence="2" type="ORF">GQF63_16615</name>
</gene>
<protein>
    <recommendedName>
        <fullName evidence="1">Sugar 3,4-ketoisomerase QdtA cupin domain-containing protein</fullName>
    </recommendedName>
</protein>
<dbReference type="InterPro" id="IPR014710">
    <property type="entry name" value="RmlC-like_jellyroll"/>
</dbReference>
<dbReference type="InterPro" id="IPR008894">
    <property type="entry name" value="QdtA_cupin_dom"/>
</dbReference>
<reference evidence="2 3" key="1">
    <citation type="submission" date="2019-12" db="EMBL/GenBank/DDBJ databases">
        <authorList>
            <person name="Dong K."/>
        </authorList>
    </citation>
    <scope>NUCLEOTIDE SEQUENCE [LARGE SCALE GENOMIC DNA]</scope>
    <source>
        <strain evidence="2 3">JCM 31225</strain>
    </source>
</reference>
<dbReference type="AlphaFoldDB" id="A0A6N8L7E3"/>
<name>A0A6N8L7E3_9SPHI</name>
<dbReference type="OrthoDB" id="826649at2"/>
<sequence>MEYKFVQGGAFNDSRGSVRFVNDFNMEAVKRFYLIKNANNEIIRGWRGHRYENRWFYVGSGSFLLYLVKIENWHEPDRTKEINRVMISATDNKVLHVPPGYGMAIKSLEYNSELITFADSIVENSDKDNFTWELGYFVNLREFEPKVQIHLNEKG</sequence>
<dbReference type="Gene3D" id="2.60.120.10">
    <property type="entry name" value="Jelly Rolls"/>
    <property type="match status" value="1"/>
</dbReference>
<dbReference type="EMBL" id="WSQA01000014">
    <property type="protein sequence ID" value="MVZ63652.1"/>
    <property type="molecule type" value="Genomic_DNA"/>
</dbReference>
<evidence type="ECO:0000313" key="2">
    <source>
        <dbReference type="EMBL" id="MVZ63652.1"/>
    </source>
</evidence>
<keyword evidence="3" id="KW-1185">Reference proteome</keyword>
<dbReference type="Proteomes" id="UP000435036">
    <property type="component" value="Unassembled WGS sequence"/>
</dbReference>
<evidence type="ECO:0000313" key="3">
    <source>
        <dbReference type="Proteomes" id="UP000435036"/>
    </source>
</evidence>
<proteinExistence type="predicted"/>
<dbReference type="SUPFAM" id="SSF51182">
    <property type="entry name" value="RmlC-like cupins"/>
    <property type="match status" value="1"/>
</dbReference>
<dbReference type="InterPro" id="IPR011051">
    <property type="entry name" value="RmlC_Cupin_sf"/>
</dbReference>